<dbReference type="AlphaFoldDB" id="A0A9J6DI89"/>
<protein>
    <submittedName>
        <fullName evidence="3">Uncharacterized protein</fullName>
    </submittedName>
</protein>
<accession>A0A9J6DI89</accession>
<sequence>MKLADAAKRADAICRAQTCLRPQSSLKLRRTINFPGQKPADIFVAEVSQRSRSSLLATARRSVELRAPLRSSSRRACANAASRARPGATDLAMRRGRSTGGQMRPPVRRPRQMAEACSATALSYAKAPDPSWPPRRNGASPSPVPADRRRHHRYSSPVLQPRQQPPARQQPPRHVPAPRQAPPPPPTAQTIQPSPHSRSGTIFGFIIAAFVLLCSGAVSVYYVWYSHGEFVRQRTTELNRFDAQGPRTETPVEAEPPFLAGLPARPNGEQPPASQMHPETTTATSTKREMYFGTPLGRRRALKLRPEDDTASELASRRHRCMTRFCQERTDAVLSALNWTIDPCTDFRGVHLF</sequence>
<feature type="compositionally biased region" description="Low complexity" evidence="1">
    <location>
        <begin position="160"/>
        <end position="172"/>
    </location>
</feature>
<reference evidence="3" key="1">
    <citation type="journal article" date="2020" name="Cell">
        <title>Large-Scale Comparative Analyses of Tick Genomes Elucidate Their Genetic Diversity and Vector Capacities.</title>
        <authorList>
            <consortium name="Tick Genome and Microbiome Consortium (TIGMIC)"/>
            <person name="Jia N."/>
            <person name="Wang J."/>
            <person name="Shi W."/>
            <person name="Du L."/>
            <person name="Sun Y."/>
            <person name="Zhan W."/>
            <person name="Jiang J.F."/>
            <person name="Wang Q."/>
            <person name="Zhang B."/>
            <person name="Ji P."/>
            <person name="Bell-Sakyi L."/>
            <person name="Cui X.M."/>
            <person name="Yuan T.T."/>
            <person name="Jiang B.G."/>
            <person name="Yang W.F."/>
            <person name="Lam T.T."/>
            <person name="Chang Q.C."/>
            <person name="Ding S.J."/>
            <person name="Wang X.J."/>
            <person name="Zhu J.G."/>
            <person name="Ruan X.D."/>
            <person name="Zhao L."/>
            <person name="Wei J.T."/>
            <person name="Ye R.Z."/>
            <person name="Que T.C."/>
            <person name="Du C.H."/>
            <person name="Zhou Y.H."/>
            <person name="Cheng J.X."/>
            <person name="Dai P.F."/>
            <person name="Guo W.B."/>
            <person name="Han X.H."/>
            <person name="Huang E.J."/>
            <person name="Li L.F."/>
            <person name="Wei W."/>
            <person name="Gao Y.C."/>
            <person name="Liu J.Z."/>
            <person name="Shao H.Z."/>
            <person name="Wang X."/>
            <person name="Wang C.C."/>
            <person name="Yang T.C."/>
            <person name="Huo Q.B."/>
            <person name="Li W."/>
            <person name="Chen H.Y."/>
            <person name="Chen S.E."/>
            <person name="Zhou L.G."/>
            <person name="Ni X.B."/>
            <person name="Tian J.H."/>
            <person name="Sheng Y."/>
            <person name="Liu T."/>
            <person name="Pan Y.S."/>
            <person name="Xia L.Y."/>
            <person name="Li J."/>
            <person name="Zhao F."/>
            <person name="Cao W.C."/>
        </authorList>
    </citation>
    <scope>NUCLEOTIDE SEQUENCE</scope>
    <source>
        <strain evidence="3">Rmic-2018</strain>
    </source>
</reference>
<evidence type="ECO:0000313" key="4">
    <source>
        <dbReference type="Proteomes" id="UP000821866"/>
    </source>
</evidence>
<keyword evidence="2" id="KW-0812">Transmembrane</keyword>
<gene>
    <name evidence="3" type="ORF">HPB51_016036</name>
</gene>
<comment type="caution">
    <text evidence="3">The sequence shown here is derived from an EMBL/GenBank/DDBJ whole genome shotgun (WGS) entry which is preliminary data.</text>
</comment>
<keyword evidence="2" id="KW-1133">Transmembrane helix</keyword>
<organism evidence="3 4">
    <name type="scientific">Rhipicephalus microplus</name>
    <name type="common">Cattle tick</name>
    <name type="synonym">Boophilus microplus</name>
    <dbReference type="NCBI Taxonomy" id="6941"/>
    <lineage>
        <taxon>Eukaryota</taxon>
        <taxon>Metazoa</taxon>
        <taxon>Ecdysozoa</taxon>
        <taxon>Arthropoda</taxon>
        <taxon>Chelicerata</taxon>
        <taxon>Arachnida</taxon>
        <taxon>Acari</taxon>
        <taxon>Parasitiformes</taxon>
        <taxon>Ixodida</taxon>
        <taxon>Ixodoidea</taxon>
        <taxon>Ixodidae</taxon>
        <taxon>Rhipicephalinae</taxon>
        <taxon>Rhipicephalus</taxon>
        <taxon>Boophilus</taxon>
    </lineage>
</organism>
<keyword evidence="4" id="KW-1185">Reference proteome</keyword>
<feature type="transmembrane region" description="Helical" evidence="2">
    <location>
        <begin position="202"/>
        <end position="224"/>
    </location>
</feature>
<feature type="compositionally biased region" description="Low complexity" evidence="1">
    <location>
        <begin position="76"/>
        <end position="85"/>
    </location>
</feature>
<feature type="region of interest" description="Disordered" evidence="1">
    <location>
        <begin position="76"/>
        <end position="196"/>
    </location>
</feature>
<evidence type="ECO:0000256" key="2">
    <source>
        <dbReference type="SAM" id="Phobius"/>
    </source>
</evidence>
<feature type="compositionally biased region" description="Pro residues" evidence="1">
    <location>
        <begin position="173"/>
        <end position="187"/>
    </location>
</feature>
<keyword evidence="2" id="KW-0472">Membrane</keyword>
<evidence type="ECO:0000313" key="3">
    <source>
        <dbReference type="EMBL" id="KAH8021640.1"/>
    </source>
</evidence>
<dbReference type="Proteomes" id="UP000821866">
    <property type="component" value="Chromosome 7"/>
</dbReference>
<evidence type="ECO:0000256" key="1">
    <source>
        <dbReference type="SAM" id="MobiDB-lite"/>
    </source>
</evidence>
<proteinExistence type="predicted"/>
<dbReference type="EMBL" id="JABSTU010000009">
    <property type="protein sequence ID" value="KAH8021640.1"/>
    <property type="molecule type" value="Genomic_DNA"/>
</dbReference>
<name>A0A9J6DI89_RHIMP</name>
<reference evidence="3" key="2">
    <citation type="submission" date="2021-09" db="EMBL/GenBank/DDBJ databases">
        <authorList>
            <person name="Jia N."/>
            <person name="Wang J."/>
            <person name="Shi W."/>
            <person name="Du L."/>
            <person name="Sun Y."/>
            <person name="Zhan W."/>
            <person name="Jiang J."/>
            <person name="Wang Q."/>
            <person name="Zhang B."/>
            <person name="Ji P."/>
            <person name="Sakyi L.B."/>
            <person name="Cui X."/>
            <person name="Yuan T."/>
            <person name="Jiang B."/>
            <person name="Yang W."/>
            <person name="Lam T.T.-Y."/>
            <person name="Chang Q."/>
            <person name="Ding S."/>
            <person name="Wang X."/>
            <person name="Zhu J."/>
            <person name="Ruan X."/>
            <person name="Zhao L."/>
            <person name="Wei J."/>
            <person name="Que T."/>
            <person name="Du C."/>
            <person name="Cheng J."/>
            <person name="Dai P."/>
            <person name="Han X."/>
            <person name="Huang E."/>
            <person name="Gao Y."/>
            <person name="Liu J."/>
            <person name="Shao H."/>
            <person name="Ye R."/>
            <person name="Li L."/>
            <person name="Wei W."/>
            <person name="Wang X."/>
            <person name="Wang C."/>
            <person name="Huo Q."/>
            <person name="Li W."/>
            <person name="Guo W."/>
            <person name="Chen H."/>
            <person name="Chen S."/>
            <person name="Zhou L."/>
            <person name="Zhou L."/>
            <person name="Ni X."/>
            <person name="Tian J."/>
            <person name="Zhou Y."/>
            <person name="Sheng Y."/>
            <person name="Liu T."/>
            <person name="Pan Y."/>
            <person name="Xia L."/>
            <person name="Li J."/>
            <person name="Zhao F."/>
            <person name="Cao W."/>
        </authorList>
    </citation>
    <scope>NUCLEOTIDE SEQUENCE</scope>
    <source>
        <strain evidence="3">Rmic-2018</strain>
        <tissue evidence="3">Larvae</tissue>
    </source>
</reference>